<evidence type="ECO:0000313" key="2">
    <source>
        <dbReference type="Proteomes" id="UP000748756"/>
    </source>
</evidence>
<dbReference type="OrthoDB" id="2382806at2759"/>
<organism evidence="1 2">
    <name type="scientific">Linnemannia schmuckeri</name>
    <dbReference type="NCBI Taxonomy" id="64567"/>
    <lineage>
        <taxon>Eukaryota</taxon>
        <taxon>Fungi</taxon>
        <taxon>Fungi incertae sedis</taxon>
        <taxon>Mucoromycota</taxon>
        <taxon>Mortierellomycotina</taxon>
        <taxon>Mortierellomycetes</taxon>
        <taxon>Mortierellales</taxon>
        <taxon>Mortierellaceae</taxon>
        <taxon>Linnemannia</taxon>
    </lineage>
</organism>
<proteinExistence type="predicted"/>
<gene>
    <name evidence="1" type="ORF">BG015_002224</name>
</gene>
<keyword evidence="2" id="KW-1185">Reference proteome</keyword>
<accession>A0A9P5S357</accession>
<sequence>MDRTQLRKNPLDLTKIQALFVSFLNLNERVACMHISRDWFRDFVGPVWHTIDLAKDKKSVELSSLILSKYDYCIRQVFNIYTLDYIKLLRDLKQNNIESPSPSTLTALPSESHLTSLTLNQGCFDHKDFTRLLQSSPILRNLTFSRVIVMGYNSSCEKFKGSSVTSLHASLAEICISHADSGRTLILLHQFSQVQEWHLAAVDQPSIGAATLAFVVNSEYAVPTLRVPALIRLTISTSFQIYLSIASNH</sequence>
<dbReference type="AlphaFoldDB" id="A0A9P5S357"/>
<dbReference type="Proteomes" id="UP000748756">
    <property type="component" value="Unassembled WGS sequence"/>
</dbReference>
<evidence type="ECO:0000313" key="1">
    <source>
        <dbReference type="EMBL" id="KAF9153965.1"/>
    </source>
</evidence>
<protein>
    <submittedName>
        <fullName evidence="1">Uncharacterized protein</fullName>
    </submittedName>
</protein>
<dbReference type="EMBL" id="JAAAUQ010000143">
    <property type="protein sequence ID" value="KAF9153965.1"/>
    <property type="molecule type" value="Genomic_DNA"/>
</dbReference>
<name>A0A9P5S357_9FUNG</name>
<comment type="caution">
    <text evidence="1">The sequence shown here is derived from an EMBL/GenBank/DDBJ whole genome shotgun (WGS) entry which is preliminary data.</text>
</comment>
<reference evidence="1" key="1">
    <citation type="journal article" date="2020" name="Fungal Divers.">
        <title>Resolving the Mortierellaceae phylogeny through synthesis of multi-gene phylogenetics and phylogenomics.</title>
        <authorList>
            <person name="Vandepol N."/>
            <person name="Liber J."/>
            <person name="Desiro A."/>
            <person name="Na H."/>
            <person name="Kennedy M."/>
            <person name="Barry K."/>
            <person name="Grigoriev I.V."/>
            <person name="Miller A.N."/>
            <person name="O'Donnell K."/>
            <person name="Stajich J.E."/>
            <person name="Bonito G."/>
        </authorList>
    </citation>
    <scope>NUCLEOTIDE SEQUENCE</scope>
    <source>
        <strain evidence="1">NRRL 6426</strain>
    </source>
</reference>